<evidence type="ECO:0000259" key="10">
    <source>
        <dbReference type="PROSITE" id="PS51330"/>
    </source>
</evidence>
<dbReference type="GO" id="GO:0004146">
    <property type="term" value="F:dihydrofolate reductase activity"/>
    <property type="evidence" value="ECO:0007669"/>
    <property type="project" value="UniProtKB-EC"/>
</dbReference>
<organism evidence="11 12">
    <name type="scientific">Paenibacillus polymyxa</name>
    <name type="common">Bacillus polymyxa</name>
    <dbReference type="NCBI Taxonomy" id="1406"/>
    <lineage>
        <taxon>Bacteria</taxon>
        <taxon>Bacillati</taxon>
        <taxon>Bacillota</taxon>
        <taxon>Bacilli</taxon>
        <taxon>Bacillales</taxon>
        <taxon>Paenibacillaceae</taxon>
        <taxon>Paenibacillus</taxon>
    </lineage>
</organism>
<dbReference type="InterPro" id="IPR024072">
    <property type="entry name" value="DHFR-like_dom_sf"/>
</dbReference>
<evidence type="ECO:0000256" key="5">
    <source>
        <dbReference type="ARBA" id="ARBA00022857"/>
    </source>
</evidence>
<comment type="function">
    <text evidence="7 8">Key enzyme in folate metabolism. Catalyzes an essential reaction for de novo glycine and purine synthesis, and for DNA precursor synthesis.</text>
</comment>
<evidence type="ECO:0000256" key="4">
    <source>
        <dbReference type="ARBA" id="ARBA00022563"/>
    </source>
</evidence>
<dbReference type="InterPro" id="IPR017925">
    <property type="entry name" value="DHFR_CS"/>
</dbReference>
<evidence type="ECO:0000256" key="9">
    <source>
        <dbReference type="RuleBase" id="RU004474"/>
    </source>
</evidence>
<dbReference type="SUPFAM" id="SSF53597">
    <property type="entry name" value="Dihydrofolate reductase-like"/>
    <property type="match status" value="1"/>
</dbReference>
<dbReference type="InterPro" id="IPR012259">
    <property type="entry name" value="DHFR"/>
</dbReference>
<dbReference type="GO" id="GO:0005829">
    <property type="term" value="C:cytosol"/>
    <property type="evidence" value="ECO:0007669"/>
    <property type="project" value="TreeGrafter"/>
</dbReference>
<dbReference type="Gene3D" id="3.40.430.10">
    <property type="entry name" value="Dihydrofolate Reductase, subunit A"/>
    <property type="match status" value="1"/>
</dbReference>
<dbReference type="GO" id="GO:0006730">
    <property type="term" value="P:one-carbon metabolic process"/>
    <property type="evidence" value="ECO:0007669"/>
    <property type="project" value="UniProtKB-KW"/>
</dbReference>
<evidence type="ECO:0000256" key="2">
    <source>
        <dbReference type="ARBA" id="ARBA00009539"/>
    </source>
</evidence>
<dbReference type="PANTHER" id="PTHR48069">
    <property type="entry name" value="DIHYDROFOLATE REDUCTASE"/>
    <property type="match status" value="1"/>
</dbReference>
<evidence type="ECO:0000256" key="8">
    <source>
        <dbReference type="PIRNR" id="PIRNR000194"/>
    </source>
</evidence>
<keyword evidence="4 8" id="KW-0554">One-carbon metabolism</keyword>
<dbReference type="AlphaFoldDB" id="A0A378XZA5"/>
<dbReference type="GO" id="GO:0070401">
    <property type="term" value="F:NADP+ binding"/>
    <property type="evidence" value="ECO:0007669"/>
    <property type="project" value="UniProtKB-ARBA"/>
</dbReference>
<dbReference type="UniPathway" id="UPA00077">
    <property type="reaction ID" value="UER00158"/>
</dbReference>
<dbReference type="FunFam" id="3.40.430.10:FF:000001">
    <property type="entry name" value="Dihydrofolate reductase"/>
    <property type="match status" value="1"/>
</dbReference>
<dbReference type="PROSITE" id="PS00075">
    <property type="entry name" value="DHFR_1"/>
    <property type="match status" value="1"/>
</dbReference>
<protein>
    <recommendedName>
        <fullName evidence="3 8">Dihydrofolate reductase</fullName>
        <ecNumber evidence="3 8">1.5.1.3</ecNumber>
    </recommendedName>
</protein>
<dbReference type="CDD" id="cd00209">
    <property type="entry name" value="DHFR"/>
    <property type="match status" value="1"/>
</dbReference>
<dbReference type="EMBL" id="UGSC01000001">
    <property type="protein sequence ID" value="SUA70154.1"/>
    <property type="molecule type" value="Genomic_DNA"/>
</dbReference>
<accession>A0A378XZA5</accession>
<dbReference type="GO" id="GO:0046654">
    <property type="term" value="P:tetrahydrofolate biosynthetic process"/>
    <property type="evidence" value="ECO:0007669"/>
    <property type="project" value="UniProtKB-UniPathway"/>
</dbReference>
<evidence type="ECO:0000256" key="3">
    <source>
        <dbReference type="ARBA" id="ARBA00012856"/>
    </source>
</evidence>
<reference evidence="11 12" key="1">
    <citation type="submission" date="2018-06" db="EMBL/GenBank/DDBJ databases">
        <authorList>
            <consortium name="Pathogen Informatics"/>
            <person name="Doyle S."/>
        </authorList>
    </citation>
    <scope>NUCLEOTIDE SEQUENCE [LARGE SCALE GENOMIC DNA]</scope>
    <source>
        <strain evidence="11 12">NCTC10343</strain>
    </source>
</reference>
<dbReference type="PANTHER" id="PTHR48069:SF3">
    <property type="entry name" value="DIHYDROFOLATE REDUCTASE"/>
    <property type="match status" value="1"/>
</dbReference>
<dbReference type="Proteomes" id="UP000254400">
    <property type="component" value="Unassembled WGS sequence"/>
</dbReference>
<evidence type="ECO:0000256" key="7">
    <source>
        <dbReference type="ARBA" id="ARBA00025067"/>
    </source>
</evidence>
<evidence type="ECO:0000313" key="12">
    <source>
        <dbReference type="Proteomes" id="UP000254400"/>
    </source>
</evidence>
<comment type="catalytic activity">
    <reaction evidence="8">
        <text>(6S)-5,6,7,8-tetrahydrofolate + NADP(+) = 7,8-dihydrofolate + NADPH + H(+)</text>
        <dbReference type="Rhea" id="RHEA:15009"/>
        <dbReference type="ChEBI" id="CHEBI:15378"/>
        <dbReference type="ChEBI" id="CHEBI:57451"/>
        <dbReference type="ChEBI" id="CHEBI:57453"/>
        <dbReference type="ChEBI" id="CHEBI:57783"/>
        <dbReference type="ChEBI" id="CHEBI:58349"/>
        <dbReference type="EC" id="1.5.1.3"/>
    </reaction>
</comment>
<name>A0A378XZA5_PAEPO</name>
<dbReference type="PRINTS" id="PR00070">
    <property type="entry name" value="DHFR"/>
</dbReference>
<dbReference type="GeneID" id="93346393"/>
<dbReference type="RefSeq" id="WP_019687551.1">
    <property type="nucleotide sequence ID" value="NZ_CP036496.1"/>
</dbReference>
<evidence type="ECO:0000256" key="1">
    <source>
        <dbReference type="ARBA" id="ARBA00004903"/>
    </source>
</evidence>
<sequence>MSIIIIAALDKNGLIGNGNRLPWKIKADMDFFKAQTTGNNVVMGRKTYESIGKPLNNRTNIILTKNMKYKANGCEVFNNIDDILKFAKESSKETFIIGGKEVYELFIPYSDKMILTHIEGEFSGDTFFPLYDHRRWREINCIEVEAEESSGYPIRIVHYEVNK</sequence>
<dbReference type="GO" id="GO:0046452">
    <property type="term" value="P:dihydrofolate metabolic process"/>
    <property type="evidence" value="ECO:0007669"/>
    <property type="project" value="TreeGrafter"/>
</dbReference>
<dbReference type="EC" id="1.5.1.3" evidence="3 8"/>
<keyword evidence="5 8" id="KW-0521">NADP</keyword>
<dbReference type="PIRSF" id="PIRSF000194">
    <property type="entry name" value="DHFR"/>
    <property type="match status" value="1"/>
</dbReference>
<keyword evidence="6 8" id="KW-0560">Oxidoreductase</keyword>
<evidence type="ECO:0000256" key="6">
    <source>
        <dbReference type="ARBA" id="ARBA00023002"/>
    </source>
</evidence>
<dbReference type="Pfam" id="PF00186">
    <property type="entry name" value="DHFR_1"/>
    <property type="match status" value="1"/>
</dbReference>
<dbReference type="GO" id="GO:0046655">
    <property type="term" value="P:folic acid metabolic process"/>
    <property type="evidence" value="ECO:0007669"/>
    <property type="project" value="TreeGrafter"/>
</dbReference>
<dbReference type="PROSITE" id="PS51330">
    <property type="entry name" value="DHFR_2"/>
    <property type="match status" value="1"/>
</dbReference>
<dbReference type="InterPro" id="IPR001796">
    <property type="entry name" value="DHFR_dom"/>
</dbReference>
<gene>
    <name evidence="11" type="primary">folA</name>
    <name evidence="11" type="ORF">NCTC10343_03024</name>
</gene>
<feature type="domain" description="DHFR" evidence="10">
    <location>
        <begin position="2"/>
        <end position="161"/>
    </location>
</feature>
<comment type="similarity">
    <text evidence="2 8 9">Belongs to the dihydrofolate reductase family.</text>
</comment>
<proteinExistence type="inferred from homology"/>
<comment type="pathway">
    <text evidence="1 8">Cofactor biosynthesis; tetrahydrofolate biosynthesis; 5,6,7,8-tetrahydrofolate from 7,8-dihydrofolate: step 1/1.</text>
</comment>
<evidence type="ECO:0000313" key="11">
    <source>
        <dbReference type="EMBL" id="SUA70154.1"/>
    </source>
</evidence>